<dbReference type="EMBL" id="BQKB01000007">
    <property type="protein sequence ID" value="GJM51900.1"/>
    <property type="molecule type" value="Genomic_DNA"/>
</dbReference>
<evidence type="ECO:0000256" key="1">
    <source>
        <dbReference type="ARBA" id="ARBA00005953"/>
    </source>
</evidence>
<dbReference type="PANTHER" id="PTHR31793:SF27">
    <property type="entry name" value="NOVEL THIOESTERASE SUPERFAMILY DOMAIN AND SAPOSIN A-TYPE DOMAIN CONTAINING PROTEIN (0610012H03RIK)"/>
    <property type="match status" value="1"/>
</dbReference>
<proteinExistence type="inferred from homology"/>
<dbReference type="Proteomes" id="UP001208692">
    <property type="component" value="Unassembled WGS sequence"/>
</dbReference>
<dbReference type="RefSeq" id="WP_264845503.1">
    <property type="nucleotide sequence ID" value="NZ_BPMA01000012.1"/>
</dbReference>
<protein>
    <submittedName>
        <fullName evidence="3">4-hydroxybenzoyl-CoA thioesterase</fullName>
    </submittedName>
</protein>
<dbReference type="CDD" id="cd00586">
    <property type="entry name" value="4HBT"/>
    <property type="match status" value="1"/>
</dbReference>
<evidence type="ECO:0000313" key="3">
    <source>
        <dbReference type="EMBL" id="GJM50747.1"/>
    </source>
</evidence>
<dbReference type="InterPro" id="IPR006684">
    <property type="entry name" value="YbgC/YbaW"/>
</dbReference>
<dbReference type="Pfam" id="PF13279">
    <property type="entry name" value="4HBT_2"/>
    <property type="match status" value="1"/>
</dbReference>
<keyword evidence="6" id="KW-1185">Reference proteome</keyword>
<dbReference type="InterPro" id="IPR029069">
    <property type="entry name" value="HotDog_dom_sf"/>
</dbReference>
<accession>A0AAV5AYV6</accession>
<dbReference type="PANTHER" id="PTHR31793">
    <property type="entry name" value="4-HYDROXYBENZOYL-COA THIOESTERASE FAMILY MEMBER"/>
    <property type="match status" value="1"/>
</dbReference>
<comment type="caution">
    <text evidence="3">The sequence shown here is derived from an EMBL/GenBank/DDBJ whole genome shotgun (WGS) entry which is preliminary data.</text>
</comment>
<evidence type="ECO:0000313" key="6">
    <source>
        <dbReference type="Proteomes" id="UP001208692"/>
    </source>
</evidence>
<dbReference type="GO" id="GO:0047617">
    <property type="term" value="F:fatty acyl-CoA hydrolase activity"/>
    <property type="evidence" value="ECO:0007669"/>
    <property type="project" value="TreeGrafter"/>
</dbReference>
<evidence type="ECO:0000313" key="4">
    <source>
        <dbReference type="EMBL" id="GJM51900.1"/>
    </source>
</evidence>
<dbReference type="PROSITE" id="PS01328">
    <property type="entry name" value="4HBCOA_THIOESTERASE"/>
    <property type="match status" value="1"/>
</dbReference>
<keyword evidence="2" id="KW-0378">Hydrolase</keyword>
<dbReference type="InterPro" id="IPR050563">
    <property type="entry name" value="4-hydroxybenzoyl-CoA_TE"/>
</dbReference>
<comment type="similarity">
    <text evidence="1">Belongs to the 4-hydroxybenzoyl-CoA thioesterase family.</text>
</comment>
<evidence type="ECO:0000256" key="2">
    <source>
        <dbReference type="ARBA" id="ARBA00022801"/>
    </source>
</evidence>
<dbReference type="Proteomes" id="UP001207736">
    <property type="component" value="Unassembled WGS sequence"/>
</dbReference>
<dbReference type="NCBIfam" id="TIGR00051">
    <property type="entry name" value="YbgC/FadM family acyl-CoA thioesterase"/>
    <property type="match status" value="1"/>
</dbReference>
<sequence>MKKIKNISNSLYSITQVRVRFSETDPLGIVWHGNYIKYFEDGREDFGRKHGISYLDIQQNGYATPIVKSVCEYKKSVRYGELISIKTFWIPSVAAKLIFQYQIYNEQDELVCTGETIQVFTQLSTGELSLYAPEFYENWKKSVLK</sequence>
<gene>
    <name evidence="3" type="ORF">RCZ15_17200</name>
    <name evidence="4" type="ORF">RCZ16_02180</name>
</gene>
<dbReference type="EMBL" id="BQKA01000033">
    <property type="protein sequence ID" value="GJM50747.1"/>
    <property type="molecule type" value="Genomic_DNA"/>
</dbReference>
<reference evidence="3 6" key="1">
    <citation type="submission" date="2021-11" db="EMBL/GenBank/DDBJ databases">
        <title>Draft genome sequence of Capnocytophaga sp. strain KC07075 isolated from cat oral cavity.</title>
        <authorList>
            <person name="Suzuki M."/>
            <person name="Imaoka K."/>
            <person name="Kimura M."/>
            <person name="Morikawa S."/>
            <person name="Maeda K."/>
        </authorList>
    </citation>
    <scope>NUCLEOTIDE SEQUENCE</scope>
    <source>
        <strain evidence="3">KC07075</strain>
        <strain evidence="4 6">KC07079</strain>
    </source>
</reference>
<name>A0AAV5AYV6_9FLAO</name>
<evidence type="ECO:0000313" key="5">
    <source>
        <dbReference type="Proteomes" id="UP001207736"/>
    </source>
</evidence>
<dbReference type="Gene3D" id="3.10.129.10">
    <property type="entry name" value="Hotdog Thioesterase"/>
    <property type="match status" value="1"/>
</dbReference>
<dbReference type="SUPFAM" id="SSF54637">
    <property type="entry name" value="Thioesterase/thiol ester dehydrase-isomerase"/>
    <property type="match status" value="1"/>
</dbReference>
<dbReference type="AlphaFoldDB" id="A0AAV5AYV6"/>
<organism evidence="3 5">
    <name type="scientific">Capnocytophaga catalasegens</name>
    <dbReference type="NCBI Taxonomy" id="1004260"/>
    <lineage>
        <taxon>Bacteria</taxon>
        <taxon>Pseudomonadati</taxon>
        <taxon>Bacteroidota</taxon>
        <taxon>Flavobacteriia</taxon>
        <taxon>Flavobacteriales</taxon>
        <taxon>Flavobacteriaceae</taxon>
        <taxon>Capnocytophaga</taxon>
    </lineage>
</organism>
<dbReference type="InterPro" id="IPR008272">
    <property type="entry name" value="HB-CoA_thioesterase_AS"/>
</dbReference>